<evidence type="ECO:0000259" key="1">
    <source>
        <dbReference type="Pfam" id="PF01869"/>
    </source>
</evidence>
<dbReference type="CDD" id="cd24082">
    <property type="entry name" value="ASKHA_NBD_GspK-like"/>
    <property type="match status" value="1"/>
</dbReference>
<gene>
    <name evidence="2" type="ORF">AACH10_09350</name>
</gene>
<dbReference type="SUPFAM" id="SSF53067">
    <property type="entry name" value="Actin-like ATPase domain"/>
    <property type="match status" value="2"/>
</dbReference>
<dbReference type="InterPro" id="IPR002731">
    <property type="entry name" value="ATPase_BadF"/>
</dbReference>
<dbReference type="PANTHER" id="PTHR43190:SF3">
    <property type="entry name" value="N-ACETYL-D-GLUCOSAMINE KINASE"/>
    <property type="match status" value="1"/>
</dbReference>
<dbReference type="InterPro" id="IPR052519">
    <property type="entry name" value="Euk-type_GlcNAc_Kinase"/>
</dbReference>
<dbReference type="InterPro" id="IPR043129">
    <property type="entry name" value="ATPase_NBD"/>
</dbReference>
<protein>
    <submittedName>
        <fullName evidence="2">BadF/BadG/BcrA/BcrD ATPase family protein</fullName>
    </submittedName>
</protein>
<feature type="domain" description="ATPase BadF/BadG/BcrA/BcrD type" evidence="1">
    <location>
        <begin position="16"/>
        <end position="249"/>
    </location>
</feature>
<keyword evidence="3" id="KW-1185">Reference proteome</keyword>
<evidence type="ECO:0000313" key="3">
    <source>
        <dbReference type="Proteomes" id="UP001365405"/>
    </source>
</evidence>
<comment type="caution">
    <text evidence="2">The sequence shown here is derived from an EMBL/GenBank/DDBJ whole genome shotgun (WGS) entry which is preliminary data.</text>
</comment>
<evidence type="ECO:0000313" key="2">
    <source>
        <dbReference type="EMBL" id="MEK8050442.1"/>
    </source>
</evidence>
<dbReference type="RefSeq" id="WP_341410117.1">
    <property type="nucleotide sequence ID" value="NZ_JBBUTH010000004.1"/>
</dbReference>
<organism evidence="2 3">
    <name type="scientific">Pseudaquabacterium inlustre</name>
    <dbReference type="NCBI Taxonomy" id="2984192"/>
    <lineage>
        <taxon>Bacteria</taxon>
        <taxon>Pseudomonadati</taxon>
        <taxon>Pseudomonadota</taxon>
        <taxon>Betaproteobacteria</taxon>
        <taxon>Burkholderiales</taxon>
        <taxon>Sphaerotilaceae</taxon>
        <taxon>Pseudaquabacterium</taxon>
    </lineage>
</organism>
<dbReference type="Proteomes" id="UP001365405">
    <property type="component" value="Unassembled WGS sequence"/>
</dbReference>
<proteinExistence type="predicted"/>
<accession>A0ABU9CF11</accession>
<dbReference type="Pfam" id="PF01869">
    <property type="entry name" value="BcrAD_BadFG"/>
    <property type="match status" value="1"/>
</dbReference>
<dbReference type="Gene3D" id="3.30.420.40">
    <property type="match status" value="2"/>
</dbReference>
<reference evidence="2 3" key="1">
    <citation type="submission" date="2024-04" db="EMBL/GenBank/DDBJ databases">
        <title>Novel species of the genus Ideonella isolated from streams.</title>
        <authorList>
            <person name="Lu H."/>
        </authorList>
    </citation>
    <scope>NUCLEOTIDE SEQUENCE [LARGE SCALE GENOMIC DNA]</scope>
    <source>
        <strain evidence="2 3">DXS22W</strain>
    </source>
</reference>
<name>A0ABU9CF11_9BURK</name>
<sequence length="305" mass="30972">MNRSTTSPHGAARYRIGIDGGGSGTRARLADAEGRTLALGEAGPSGLGQGVPQAWRHVRQAIAAAFAAAGLPVADPGDCALGLGLAGVHAPALATAFRQADPGYARLVLDTDAGTLLLGAHAGQPGVIVAAGTGSVGEALRRDGQRVSVGGWGFPVGDEGSGAWLGLRAMQLSQQAMDGRGPQGALARAVWERVGRQRDQLIDWCAQAGQQAYASLAPLVFDHAAQDPVAWNLLDEAAQALARLVDAMDPAGDLPIVVGGSVGQRLAPRLPARLHTRSMPARADATEGALHLLRPSASAAAGESA</sequence>
<dbReference type="PANTHER" id="PTHR43190">
    <property type="entry name" value="N-ACETYL-D-GLUCOSAMINE KINASE"/>
    <property type="match status" value="1"/>
</dbReference>
<dbReference type="EMBL" id="JBBUTH010000004">
    <property type="protein sequence ID" value="MEK8050442.1"/>
    <property type="molecule type" value="Genomic_DNA"/>
</dbReference>